<reference evidence="2 3" key="1">
    <citation type="journal article" date="2021" name="Sci. Rep.">
        <title>Chromosome anchoring in Senegalese sole (Solea senegalensis) reveals sex-associated markers and genome rearrangements in flatfish.</title>
        <authorList>
            <person name="Guerrero-Cozar I."/>
            <person name="Gomez-Garrido J."/>
            <person name="Berbel C."/>
            <person name="Martinez-Blanch J.F."/>
            <person name="Alioto T."/>
            <person name="Claros M.G."/>
            <person name="Gagnaire P.A."/>
            <person name="Manchado M."/>
        </authorList>
    </citation>
    <scope>NUCLEOTIDE SEQUENCE [LARGE SCALE GENOMIC DNA]</scope>
    <source>
        <strain evidence="2">Sse05_10M</strain>
    </source>
</reference>
<feature type="region of interest" description="Disordered" evidence="1">
    <location>
        <begin position="117"/>
        <end position="152"/>
    </location>
</feature>
<evidence type="ECO:0000256" key="1">
    <source>
        <dbReference type="SAM" id="MobiDB-lite"/>
    </source>
</evidence>
<gene>
    <name evidence="2" type="ORF">JOB18_025443</name>
</gene>
<name>A0AAV6QIM0_SOLSE</name>
<evidence type="ECO:0000313" key="3">
    <source>
        <dbReference type="Proteomes" id="UP000693946"/>
    </source>
</evidence>
<dbReference type="EMBL" id="JAGKHQ010000017">
    <property type="protein sequence ID" value="KAG7489991.1"/>
    <property type="molecule type" value="Genomic_DNA"/>
</dbReference>
<protein>
    <submittedName>
        <fullName evidence="2">Uncharacterized protein</fullName>
    </submittedName>
</protein>
<dbReference type="Proteomes" id="UP000693946">
    <property type="component" value="Linkage Group LG5"/>
</dbReference>
<accession>A0AAV6QIM0</accession>
<keyword evidence="3" id="KW-1185">Reference proteome</keyword>
<dbReference type="AlphaFoldDB" id="A0AAV6QIM0"/>
<sequence length="152" mass="17376">MDKASGIEEKALSRALRRTQRDWEEEGPLKEWKECMFYTLINHGGSGRKEPVLRPSVNLLLQKQLMGSTGDKLYWTNSYLRALNILQAHVTVMADSHNCEHTNICNRGILVHPCRHYSRSPNRQRDHSPDAQPQCVQTLSGGDKDTKSMETE</sequence>
<feature type="compositionally biased region" description="Basic and acidic residues" evidence="1">
    <location>
        <begin position="142"/>
        <end position="152"/>
    </location>
</feature>
<proteinExistence type="predicted"/>
<evidence type="ECO:0000313" key="2">
    <source>
        <dbReference type="EMBL" id="KAG7489991.1"/>
    </source>
</evidence>
<organism evidence="2 3">
    <name type="scientific">Solea senegalensis</name>
    <name type="common">Senegalese sole</name>
    <dbReference type="NCBI Taxonomy" id="28829"/>
    <lineage>
        <taxon>Eukaryota</taxon>
        <taxon>Metazoa</taxon>
        <taxon>Chordata</taxon>
        <taxon>Craniata</taxon>
        <taxon>Vertebrata</taxon>
        <taxon>Euteleostomi</taxon>
        <taxon>Actinopterygii</taxon>
        <taxon>Neopterygii</taxon>
        <taxon>Teleostei</taxon>
        <taxon>Neoteleostei</taxon>
        <taxon>Acanthomorphata</taxon>
        <taxon>Carangaria</taxon>
        <taxon>Pleuronectiformes</taxon>
        <taxon>Pleuronectoidei</taxon>
        <taxon>Soleidae</taxon>
        <taxon>Solea</taxon>
    </lineage>
</organism>
<comment type="caution">
    <text evidence="2">The sequence shown here is derived from an EMBL/GenBank/DDBJ whole genome shotgun (WGS) entry which is preliminary data.</text>
</comment>